<evidence type="ECO:0000313" key="2">
    <source>
        <dbReference type="Proteomes" id="UP000294692"/>
    </source>
</evidence>
<dbReference type="InterPro" id="IPR050228">
    <property type="entry name" value="Carboxylesterase_BioH"/>
</dbReference>
<name>A0A4R3VD50_9BURK</name>
<sequence>MGSFHVGGRRVLLSGKPCYSRTMSEGGEPVNINPNGTYAIEQMYVQYFLPQHPNGKGPLVFWHGGGMTGAAWETKPDGADGWVNYFIRQGWDVYVCDAVERGRSGFAPFPDIWPEGPIIQTVDDVYARFRIGRGEHSYYPDPALRTAHPDTRFPLAHFDDFCMQMVPRWTHTNQAMIDAFQALLERIGPASIVCHSQSGPLAMQLANAVPKHLRALVAIEPAGIPAEIETYATPTLIVMGGNLAGDERWQRLGEKISAFAGRHECVQVLDLEALGISGNSHVLMMDDNSDDIALHIQKWLLHTLPQ</sequence>
<keyword evidence="2" id="KW-1185">Reference proteome</keyword>
<dbReference type="PANTHER" id="PTHR43194:SF5">
    <property type="entry name" value="PIMELOYL-[ACYL-CARRIER PROTEIN] METHYL ESTER ESTERASE"/>
    <property type="match status" value="1"/>
</dbReference>
<dbReference type="PANTHER" id="PTHR43194">
    <property type="entry name" value="HYDROLASE ALPHA/BETA FOLD FAMILY"/>
    <property type="match status" value="1"/>
</dbReference>
<reference evidence="1 2" key="1">
    <citation type="submission" date="2019-03" db="EMBL/GenBank/DDBJ databases">
        <title>Genomic Encyclopedia of Type Strains, Phase IV (KMG-IV): sequencing the most valuable type-strain genomes for metagenomic binning, comparative biology and taxonomic classification.</title>
        <authorList>
            <person name="Goeker M."/>
        </authorList>
    </citation>
    <scope>NUCLEOTIDE SEQUENCE [LARGE SCALE GENOMIC DNA]</scope>
    <source>
        <strain evidence="1 2">DSM 100048</strain>
    </source>
</reference>
<accession>A0A4R3VD50</accession>
<dbReference type="AlphaFoldDB" id="A0A4R3VD50"/>
<organism evidence="1 2">
    <name type="scientific">Paracandidimonas soli</name>
    <dbReference type="NCBI Taxonomy" id="1917182"/>
    <lineage>
        <taxon>Bacteria</taxon>
        <taxon>Pseudomonadati</taxon>
        <taxon>Pseudomonadota</taxon>
        <taxon>Betaproteobacteria</taxon>
        <taxon>Burkholderiales</taxon>
        <taxon>Alcaligenaceae</taxon>
        <taxon>Paracandidimonas</taxon>
    </lineage>
</organism>
<gene>
    <name evidence="1" type="ORF">EV686_102315</name>
</gene>
<comment type="caution">
    <text evidence="1">The sequence shown here is derived from an EMBL/GenBank/DDBJ whole genome shotgun (WGS) entry which is preliminary data.</text>
</comment>
<dbReference type="EMBL" id="SMBX01000002">
    <property type="protein sequence ID" value="TCV01602.1"/>
    <property type="molecule type" value="Genomic_DNA"/>
</dbReference>
<protein>
    <recommendedName>
        <fullName evidence="3">Alpha/beta hydrolase family protein</fullName>
    </recommendedName>
</protein>
<evidence type="ECO:0000313" key="1">
    <source>
        <dbReference type="EMBL" id="TCV01602.1"/>
    </source>
</evidence>
<proteinExistence type="predicted"/>
<evidence type="ECO:0008006" key="3">
    <source>
        <dbReference type="Google" id="ProtNLM"/>
    </source>
</evidence>
<dbReference type="SUPFAM" id="SSF53474">
    <property type="entry name" value="alpha/beta-Hydrolases"/>
    <property type="match status" value="1"/>
</dbReference>
<dbReference type="InterPro" id="IPR029058">
    <property type="entry name" value="AB_hydrolase_fold"/>
</dbReference>
<dbReference type="Proteomes" id="UP000294692">
    <property type="component" value="Unassembled WGS sequence"/>
</dbReference>
<dbReference type="Gene3D" id="3.40.50.1820">
    <property type="entry name" value="alpha/beta hydrolase"/>
    <property type="match status" value="1"/>
</dbReference>